<keyword evidence="2" id="KW-1185">Reference proteome</keyword>
<proteinExistence type="predicted"/>
<accession>A0A318SZB8</accession>
<sequence>MIYNGCIQMEQDAYNDLKDVWPGVSAKTQNYCDEVARVSDSSYGILKGCIDMETDAATSTPEFKF</sequence>
<protein>
    <submittedName>
        <fullName evidence="1">Uncharacterized protein</fullName>
    </submittedName>
</protein>
<reference evidence="1 2" key="1">
    <citation type="submission" date="2018-06" db="EMBL/GenBank/DDBJ databases">
        <title>Genomic Encyclopedia of Type Strains, Phase III (KMG-III): the genomes of soil and plant-associated and newly described type strains.</title>
        <authorList>
            <person name="Whitman W."/>
        </authorList>
    </citation>
    <scope>NUCLEOTIDE SEQUENCE [LARGE SCALE GENOMIC DNA]</scope>
    <source>
        <strain evidence="1 2">ORS 1419</strain>
    </source>
</reference>
<dbReference type="EMBL" id="QJTF01000019">
    <property type="protein sequence ID" value="PYE86843.1"/>
    <property type="molecule type" value="Genomic_DNA"/>
</dbReference>
<comment type="caution">
    <text evidence="1">The sequence shown here is derived from an EMBL/GenBank/DDBJ whole genome shotgun (WGS) entry which is preliminary data.</text>
</comment>
<dbReference type="AlphaFoldDB" id="A0A318SZB8"/>
<evidence type="ECO:0000313" key="1">
    <source>
        <dbReference type="EMBL" id="PYE86843.1"/>
    </source>
</evidence>
<evidence type="ECO:0000313" key="2">
    <source>
        <dbReference type="Proteomes" id="UP000247454"/>
    </source>
</evidence>
<organism evidence="1 2">
    <name type="scientific">Phyllobacterium leguminum</name>
    <dbReference type="NCBI Taxonomy" id="314237"/>
    <lineage>
        <taxon>Bacteria</taxon>
        <taxon>Pseudomonadati</taxon>
        <taxon>Pseudomonadota</taxon>
        <taxon>Alphaproteobacteria</taxon>
        <taxon>Hyphomicrobiales</taxon>
        <taxon>Phyllobacteriaceae</taxon>
        <taxon>Phyllobacterium</taxon>
    </lineage>
</organism>
<dbReference type="Proteomes" id="UP000247454">
    <property type="component" value="Unassembled WGS sequence"/>
</dbReference>
<gene>
    <name evidence="1" type="ORF">C7477_11972</name>
</gene>
<name>A0A318SZB8_9HYPH</name>